<protein>
    <recommendedName>
        <fullName evidence="3 8">60S ribosomal export protein NMD3</fullName>
    </recommendedName>
</protein>
<dbReference type="InterPro" id="IPR048899">
    <property type="entry name" value="NMD_SH3"/>
</dbReference>
<dbReference type="GO" id="GO:0005634">
    <property type="term" value="C:nucleus"/>
    <property type="evidence" value="ECO:0007669"/>
    <property type="project" value="UniProtKB-SubCell"/>
</dbReference>
<gene>
    <name evidence="12" type="ORF">Mgra_00003189</name>
</gene>
<sequence>MQQIEIEPSFSEGVIACCECGAPIAPNPLNMCLGCVRSRVDILEGIVKQVQLNSCRNCNRYLVPPNSWIYAQLESKELMSICLGRLKSATSQQKLRIVDAAFIWTEPHSKRIKVKATIQKEVFDKAVLQQSFIAEFIIVNQMCDDCHRHEAKSYWRACVQVRQRCDYKKTLFYLEQLLLKNGAHSKCSSIKPVLTGIDFYFPRQQEARKLVDFVTAVLPAKFQHSQQLVTHDVRNNFYDYKHTYCVDIVPIIKDSLICLPKHLACQFSSIGQFVVCLRVTEVITLINPQTLQLFELNSNIYWKEPFGMLIQPKMLTEFFVLEVEEIGDSDQLLPLGHISKRHKLADVWVVKSDQVGQSNTNPICCRTHLGRLLNPGDSVMGYNVWQSNLNDRIFDLVKEEKVPDVVLIRKVYDRTRRARKRQWKLKRILDDIETESVEKEFNEFMEDIEEDVKLREKINIYRKIRKEKVSISTMDDGGDNDDEIDGPTLEEMLDDLEIDEINGGGNADIDMENK</sequence>
<dbReference type="InterPro" id="IPR007064">
    <property type="entry name" value="Nmd3_N"/>
</dbReference>
<dbReference type="AlphaFoldDB" id="A0A8S9ZVY6"/>
<comment type="caution">
    <text evidence="12">The sequence shown here is derived from an EMBL/GenBank/DDBJ whole genome shotgun (WGS) entry which is preliminary data.</text>
</comment>
<dbReference type="Proteomes" id="UP000605970">
    <property type="component" value="Unassembled WGS sequence"/>
</dbReference>
<keyword evidence="13" id="KW-1185">Reference proteome</keyword>
<evidence type="ECO:0000313" key="13">
    <source>
        <dbReference type="Proteomes" id="UP000605970"/>
    </source>
</evidence>
<evidence type="ECO:0000256" key="1">
    <source>
        <dbReference type="ARBA" id="ARBA00002269"/>
    </source>
</evidence>
<feature type="domain" description="60S ribosomal export protein NMD3 OB-fold" evidence="10">
    <location>
        <begin position="315"/>
        <end position="410"/>
    </location>
</feature>
<proteinExistence type="inferred from homology"/>
<comment type="similarity">
    <text evidence="2 8">Belongs to the NMD3 family.</text>
</comment>
<evidence type="ECO:0000256" key="3">
    <source>
        <dbReference type="ARBA" id="ARBA00017035"/>
    </source>
</evidence>
<dbReference type="Pfam" id="PF04981">
    <property type="entry name" value="NMD3"/>
    <property type="match status" value="1"/>
</dbReference>
<comment type="function">
    <text evidence="1 8">Acts as an adapter for the XPO1/CRM1-mediated export of the 60S ribosomal subunit.</text>
</comment>
<evidence type="ECO:0000259" key="9">
    <source>
        <dbReference type="Pfam" id="PF04981"/>
    </source>
</evidence>
<keyword evidence="5 8" id="KW-0963">Cytoplasm</keyword>
<dbReference type="PANTHER" id="PTHR12746">
    <property type="entry name" value="NONSENSE-MEDIATED MRNA DECAY PROTEIN 3"/>
    <property type="match status" value="1"/>
</dbReference>
<dbReference type="InterPro" id="IPR048898">
    <property type="entry name" value="OB_NMD3"/>
</dbReference>
<organism evidence="12 13">
    <name type="scientific">Meloidogyne graminicola</name>
    <dbReference type="NCBI Taxonomy" id="189291"/>
    <lineage>
        <taxon>Eukaryota</taxon>
        <taxon>Metazoa</taxon>
        <taxon>Ecdysozoa</taxon>
        <taxon>Nematoda</taxon>
        <taxon>Chromadorea</taxon>
        <taxon>Rhabditida</taxon>
        <taxon>Tylenchina</taxon>
        <taxon>Tylenchomorpha</taxon>
        <taxon>Tylenchoidea</taxon>
        <taxon>Meloidogynidae</taxon>
        <taxon>Meloidogyninae</taxon>
        <taxon>Meloidogyne</taxon>
    </lineage>
</organism>
<name>A0A8S9ZVY6_9BILA</name>
<reference evidence="12" key="1">
    <citation type="journal article" date="2020" name="Ecol. Evol.">
        <title>Genome structure and content of the rice root-knot nematode (Meloidogyne graminicola).</title>
        <authorList>
            <person name="Phan N.T."/>
            <person name="Danchin E.G.J."/>
            <person name="Klopp C."/>
            <person name="Perfus-Barbeoch L."/>
            <person name="Kozlowski D.K."/>
            <person name="Koutsovoulos G.D."/>
            <person name="Lopez-Roques C."/>
            <person name="Bouchez O."/>
            <person name="Zahm M."/>
            <person name="Besnard G."/>
            <person name="Bellafiore S."/>
        </authorList>
    </citation>
    <scope>NUCLEOTIDE SEQUENCE</scope>
    <source>
        <strain evidence="12">VN-18</strain>
    </source>
</reference>
<feature type="domain" description="Nmd3 N-terminal" evidence="9">
    <location>
        <begin position="17"/>
        <end position="248"/>
    </location>
</feature>
<keyword evidence="6 8" id="KW-0653">Protein transport</keyword>
<evidence type="ECO:0000259" key="10">
    <source>
        <dbReference type="Pfam" id="PF21192"/>
    </source>
</evidence>
<evidence type="ECO:0000256" key="6">
    <source>
        <dbReference type="ARBA" id="ARBA00022927"/>
    </source>
</evidence>
<evidence type="ECO:0000256" key="2">
    <source>
        <dbReference type="ARBA" id="ARBA00009794"/>
    </source>
</evidence>
<evidence type="ECO:0000256" key="4">
    <source>
        <dbReference type="ARBA" id="ARBA00022448"/>
    </source>
</evidence>
<evidence type="ECO:0000313" key="12">
    <source>
        <dbReference type="EMBL" id="KAF7637446.1"/>
    </source>
</evidence>
<keyword evidence="7 8" id="KW-0539">Nucleus</keyword>
<evidence type="ECO:0000259" key="11">
    <source>
        <dbReference type="Pfam" id="PF21193"/>
    </source>
</evidence>
<keyword evidence="4 8" id="KW-0813">Transport</keyword>
<dbReference type="GO" id="GO:0015031">
    <property type="term" value="P:protein transport"/>
    <property type="evidence" value="ECO:0007669"/>
    <property type="project" value="UniProtKB-KW"/>
</dbReference>
<dbReference type="GO" id="GO:0005737">
    <property type="term" value="C:cytoplasm"/>
    <property type="evidence" value="ECO:0007669"/>
    <property type="project" value="UniProtKB-SubCell"/>
</dbReference>
<dbReference type="OrthoDB" id="203821at2759"/>
<dbReference type="GO" id="GO:0000055">
    <property type="term" value="P:ribosomal large subunit export from nucleus"/>
    <property type="evidence" value="ECO:0007669"/>
    <property type="project" value="TreeGrafter"/>
</dbReference>
<dbReference type="Pfam" id="PF21193">
    <property type="entry name" value="NMD_SH3"/>
    <property type="match status" value="1"/>
</dbReference>
<dbReference type="Pfam" id="PF21192">
    <property type="entry name" value="OB_NMD3"/>
    <property type="match status" value="1"/>
</dbReference>
<evidence type="ECO:0000256" key="5">
    <source>
        <dbReference type="ARBA" id="ARBA00022490"/>
    </source>
</evidence>
<comment type="subcellular location">
    <subcellularLocation>
        <location evidence="8">Cytoplasm</location>
    </subcellularLocation>
    <subcellularLocation>
        <location evidence="8">Nucleus</location>
    </subcellularLocation>
</comment>
<dbReference type="PANTHER" id="PTHR12746:SF2">
    <property type="entry name" value="60S RIBOSOMAL EXPORT PROTEIN NMD3"/>
    <property type="match status" value="1"/>
</dbReference>
<accession>A0A8S9ZVY6</accession>
<evidence type="ECO:0000256" key="8">
    <source>
        <dbReference type="RuleBase" id="RU364108"/>
    </source>
</evidence>
<feature type="domain" description="60S ribosomal export protein NMD3 SH3" evidence="11">
    <location>
        <begin position="251"/>
        <end position="298"/>
    </location>
</feature>
<dbReference type="GO" id="GO:0043023">
    <property type="term" value="F:ribosomal large subunit binding"/>
    <property type="evidence" value="ECO:0007669"/>
    <property type="project" value="InterPro"/>
</dbReference>
<dbReference type="InterPro" id="IPR039768">
    <property type="entry name" value="Nmd3"/>
</dbReference>
<dbReference type="EMBL" id="JABEBT010000020">
    <property type="protein sequence ID" value="KAF7637446.1"/>
    <property type="molecule type" value="Genomic_DNA"/>
</dbReference>
<evidence type="ECO:0000256" key="7">
    <source>
        <dbReference type="ARBA" id="ARBA00023242"/>
    </source>
</evidence>